<dbReference type="AlphaFoldDB" id="U4UNT6"/>
<accession>U4UNT6</accession>
<reference evidence="2 3" key="1">
    <citation type="journal article" date="2013" name="Genome Biol.">
        <title>Draft genome of the mountain pine beetle, Dendroctonus ponderosae Hopkins, a major forest pest.</title>
        <authorList>
            <person name="Keeling C.I."/>
            <person name="Yuen M.M."/>
            <person name="Liao N.Y."/>
            <person name="Docking T.R."/>
            <person name="Chan S.K."/>
            <person name="Taylor G.A."/>
            <person name="Palmquist D.L."/>
            <person name="Jackman S.D."/>
            <person name="Nguyen A."/>
            <person name="Li M."/>
            <person name="Henderson H."/>
            <person name="Janes J.K."/>
            <person name="Zhao Y."/>
            <person name="Pandoh P."/>
            <person name="Moore R."/>
            <person name="Sperling F.A."/>
            <person name="Huber D.P."/>
            <person name="Birol I."/>
            <person name="Jones S.J."/>
            <person name="Bohlmann J."/>
        </authorList>
    </citation>
    <scope>NUCLEOTIDE SEQUENCE</scope>
</reference>
<evidence type="ECO:0000313" key="3">
    <source>
        <dbReference type="Proteomes" id="UP000030742"/>
    </source>
</evidence>
<gene>
    <name evidence="2" type="ORF">D910_09017</name>
</gene>
<sequence length="70" mass="7902">MSTAVVDETSGRNSHRPLLQSPENISKCDSRCCKNLHQRRANHYTSGLKWTQIKYLKHCATTALSQTLDA</sequence>
<evidence type="ECO:0000256" key="1">
    <source>
        <dbReference type="SAM" id="MobiDB-lite"/>
    </source>
</evidence>
<dbReference type="Proteomes" id="UP000030742">
    <property type="component" value="Unassembled WGS sequence"/>
</dbReference>
<protein>
    <submittedName>
        <fullName evidence="2">Uncharacterized protein</fullName>
    </submittedName>
</protein>
<feature type="region of interest" description="Disordered" evidence="1">
    <location>
        <begin position="1"/>
        <end position="24"/>
    </location>
</feature>
<evidence type="ECO:0000313" key="2">
    <source>
        <dbReference type="EMBL" id="ERL91690.1"/>
    </source>
</evidence>
<dbReference type="EMBL" id="KB632295">
    <property type="protein sequence ID" value="ERL91690.1"/>
    <property type="molecule type" value="Genomic_DNA"/>
</dbReference>
<proteinExistence type="predicted"/>
<name>U4UNT6_DENPD</name>
<organism evidence="2 3">
    <name type="scientific">Dendroctonus ponderosae</name>
    <name type="common">Mountain pine beetle</name>
    <dbReference type="NCBI Taxonomy" id="77166"/>
    <lineage>
        <taxon>Eukaryota</taxon>
        <taxon>Metazoa</taxon>
        <taxon>Ecdysozoa</taxon>
        <taxon>Arthropoda</taxon>
        <taxon>Hexapoda</taxon>
        <taxon>Insecta</taxon>
        <taxon>Pterygota</taxon>
        <taxon>Neoptera</taxon>
        <taxon>Endopterygota</taxon>
        <taxon>Coleoptera</taxon>
        <taxon>Polyphaga</taxon>
        <taxon>Cucujiformia</taxon>
        <taxon>Curculionidae</taxon>
        <taxon>Scolytinae</taxon>
        <taxon>Dendroctonus</taxon>
    </lineage>
</organism>